<evidence type="ECO:0000313" key="3">
    <source>
        <dbReference type="Proteomes" id="UP000276133"/>
    </source>
</evidence>
<feature type="compositionally biased region" description="Polar residues" evidence="1">
    <location>
        <begin position="1"/>
        <end position="10"/>
    </location>
</feature>
<name>A0A3M7QUU9_BRAPC</name>
<proteinExistence type="predicted"/>
<organism evidence="2 3">
    <name type="scientific">Brachionus plicatilis</name>
    <name type="common">Marine rotifer</name>
    <name type="synonym">Brachionus muelleri</name>
    <dbReference type="NCBI Taxonomy" id="10195"/>
    <lineage>
        <taxon>Eukaryota</taxon>
        <taxon>Metazoa</taxon>
        <taxon>Spiralia</taxon>
        <taxon>Gnathifera</taxon>
        <taxon>Rotifera</taxon>
        <taxon>Eurotatoria</taxon>
        <taxon>Monogononta</taxon>
        <taxon>Pseudotrocha</taxon>
        <taxon>Ploima</taxon>
        <taxon>Brachionidae</taxon>
        <taxon>Brachionus</taxon>
    </lineage>
</organism>
<keyword evidence="3" id="KW-1185">Reference proteome</keyword>
<evidence type="ECO:0000313" key="2">
    <source>
        <dbReference type="EMBL" id="RNA14871.1"/>
    </source>
</evidence>
<comment type="caution">
    <text evidence="2">The sequence shown here is derived from an EMBL/GenBank/DDBJ whole genome shotgun (WGS) entry which is preliminary data.</text>
</comment>
<feature type="region of interest" description="Disordered" evidence="1">
    <location>
        <begin position="1"/>
        <end position="21"/>
    </location>
</feature>
<dbReference type="EMBL" id="REGN01005098">
    <property type="protein sequence ID" value="RNA14871.1"/>
    <property type="molecule type" value="Genomic_DNA"/>
</dbReference>
<dbReference type="AlphaFoldDB" id="A0A3M7QUU9"/>
<gene>
    <name evidence="2" type="ORF">BpHYR1_030018</name>
</gene>
<protein>
    <submittedName>
        <fullName evidence="2">Uncharacterized protein</fullName>
    </submittedName>
</protein>
<accession>A0A3M7QUU9</accession>
<sequence length="70" mass="7885">MISVGRTVQSDGRLGRTDGRSPLFGRSVTVCWTAPVSILIDFFKLCHYMINFFIKDKLLESFGIISKIDS</sequence>
<dbReference type="Proteomes" id="UP000276133">
    <property type="component" value="Unassembled WGS sequence"/>
</dbReference>
<reference evidence="2 3" key="1">
    <citation type="journal article" date="2018" name="Sci. Rep.">
        <title>Genomic signatures of local adaptation to the degree of environmental predictability in rotifers.</title>
        <authorList>
            <person name="Franch-Gras L."/>
            <person name="Hahn C."/>
            <person name="Garcia-Roger E.M."/>
            <person name="Carmona M.J."/>
            <person name="Serra M."/>
            <person name="Gomez A."/>
        </authorList>
    </citation>
    <scope>NUCLEOTIDE SEQUENCE [LARGE SCALE GENOMIC DNA]</scope>
    <source>
        <strain evidence="2">HYR1</strain>
    </source>
</reference>
<evidence type="ECO:0000256" key="1">
    <source>
        <dbReference type="SAM" id="MobiDB-lite"/>
    </source>
</evidence>